<dbReference type="InterPro" id="IPR043128">
    <property type="entry name" value="Rev_trsase/Diguanyl_cyclase"/>
</dbReference>
<dbReference type="InterPro" id="IPR011623">
    <property type="entry name" value="7TMR_DISM_rcpt_extracell_dom1"/>
</dbReference>
<keyword evidence="2" id="KW-0732">Signal</keyword>
<dbReference type="InterPro" id="IPR000160">
    <property type="entry name" value="GGDEF_dom"/>
</dbReference>
<feature type="transmembrane region" description="Helical" evidence="1">
    <location>
        <begin position="185"/>
        <end position="206"/>
    </location>
</feature>
<feature type="chain" id="PRO_5002320461" evidence="2">
    <location>
        <begin position="24"/>
        <end position="536"/>
    </location>
</feature>
<dbReference type="Pfam" id="PF00990">
    <property type="entry name" value="GGDEF"/>
    <property type="match status" value="1"/>
</dbReference>
<feature type="domain" description="GGDEF" evidence="3">
    <location>
        <begin position="396"/>
        <end position="529"/>
    </location>
</feature>
<protein>
    <submittedName>
        <fullName evidence="4">Diguanylate cyclase</fullName>
    </submittedName>
</protein>
<accession>A0A0D7K8A7</accession>
<dbReference type="Pfam" id="PF07696">
    <property type="entry name" value="7TMR-DISMED2"/>
    <property type="match status" value="1"/>
</dbReference>
<evidence type="ECO:0000256" key="2">
    <source>
        <dbReference type="SAM" id="SignalP"/>
    </source>
</evidence>
<dbReference type="PANTHER" id="PTHR46663:SF2">
    <property type="entry name" value="GGDEF DOMAIN-CONTAINING PROTEIN"/>
    <property type="match status" value="1"/>
</dbReference>
<dbReference type="PROSITE" id="PS50887">
    <property type="entry name" value="GGDEF"/>
    <property type="match status" value="1"/>
</dbReference>
<feature type="transmembrane region" description="Helical" evidence="1">
    <location>
        <begin position="319"/>
        <end position="342"/>
    </location>
</feature>
<keyword evidence="1" id="KW-1133">Transmembrane helix</keyword>
<evidence type="ECO:0000256" key="1">
    <source>
        <dbReference type="SAM" id="Phobius"/>
    </source>
</evidence>
<reference evidence="4 5" key="1">
    <citation type="submission" date="2014-12" db="EMBL/GenBank/DDBJ databases">
        <title>Isolation of bacteria from lake water.</title>
        <authorList>
            <person name="Sheng K.-Y."/>
            <person name="Chin P.-S."/>
            <person name="Chan K.-G."/>
            <person name="Tan G.S."/>
        </authorList>
    </citation>
    <scope>NUCLEOTIDE SEQUENCE [LARGE SCALE GENOMIC DNA]</scope>
    <source>
        <strain evidence="4 5">KY4</strain>
    </source>
</reference>
<dbReference type="Gene3D" id="2.60.40.2380">
    <property type="match status" value="1"/>
</dbReference>
<dbReference type="SMART" id="SM00267">
    <property type="entry name" value="GGDEF"/>
    <property type="match status" value="1"/>
</dbReference>
<dbReference type="InterPro" id="IPR052163">
    <property type="entry name" value="DGC-Regulatory_Protein"/>
</dbReference>
<dbReference type="NCBIfam" id="TIGR00254">
    <property type="entry name" value="GGDEF"/>
    <property type="match status" value="1"/>
</dbReference>
<dbReference type="InterPro" id="IPR029787">
    <property type="entry name" value="Nucleotide_cyclase"/>
</dbReference>
<dbReference type="Gene3D" id="3.30.70.270">
    <property type="match status" value="1"/>
</dbReference>
<evidence type="ECO:0000313" key="4">
    <source>
        <dbReference type="EMBL" id="KJA10565.1"/>
    </source>
</evidence>
<feature type="transmembrane region" description="Helical" evidence="1">
    <location>
        <begin position="213"/>
        <end position="232"/>
    </location>
</feature>
<feature type="transmembrane region" description="Helical" evidence="1">
    <location>
        <begin position="286"/>
        <end position="313"/>
    </location>
</feature>
<feature type="transmembrane region" description="Helical" evidence="1">
    <location>
        <begin position="244"/>
        <end position="265"/>
    </location>
</feature>
<dbReference type="PATRIC" id="fig|80878.5.peg.1861"/>
<keyword evidence="1" id="KW-0812">Transmembrane</keyword>
<organism evidence="4 5">
    <name type="scientific">Acidovorax temperans</name>
    <dbReference type="NCBI Taxonomy" id="80878"/>
    <lineage>
        <taxon>Bacteria</taxon>
        <taxon>Pseudomonadati</taxon>
        <taxon>Pseudomonadota</taxon>
        <taxon>Betaproteobacteria</taxon>
        <taxon>Burkholderiales</taxon>
        <taxon>Comamonadaceae</taxon>
        <taxon>Acidovorax</taxon>
    </lineage>
</organism>
<keyword evidence="5" id="KW-1185">Reference proteome</keyword>
<evidence type="ECO:0000259" key="3">
    <source>
        <dbReference type="PROSITE" id="PS50887"/>
    </source>
</evidence>
<name>A0A0D7K8A7_9BURK</name>
<gene>
    <name evidence="4" type="ORF">RP29_10975</name>
</gene>
<dbReference type="AlphaFoldDB" id="A0A0D7K8A7"/>
<sequence>MRWCMGMAAVWMLWMAHLGPVRAAGPLLLRDADNTVAAWPAVRLLVDEQLTLTAEDALSRLDDFQKPTKDATLGVRKDAVWLYIPLAVDPASEGRWVLDINHTDLNRIDVLLLQNGKVLQRSVLGTEVPRAQRPLPGRTPAQAFQLEAGQNYEFLLRVQTRGAMILPVTFNTPTGILGRAVNEQMLQGVLTGLALCLIFYSMAQWYSLREPLFIQYALLTSGSLLYSLHFFGVGQQYLWGHSPWLTSHAVGLASLMAITGSFLFMSQALEGHNPQSRFLRRMRWGALFTVGLGVAFALDLISLKGLAAIVSVINGALPVNFWTLHSFQISATLDMLLFMRVLGLRTKELHTKVQHANQQLDAMHSLAHTDPLTGLPNRRGMQIELSSALARATHENLLAVYVMDLDGFKPVNDQHGHDVGDELLVAVARRLQCHLRQSDVIARLGGDEFVVMTGELQSTTQAHELGLKLLEAFSSPFALGGIQVQVGLTIGYAIAPIDSQDGAGLIKLADAAMYSGKQSGKFCVRRNTGDLALSSA</sequence>
<dbReference type="InterPro" id="IPR011622">
    <property type="entry name" value="7TMR_DISM_rcpt_extracell_dom2"/>
</dbReference>
<dbReference type="Pfam" id="PF07695">
    <property type="entry name" value="7TMR-DISM_7TM"/>
    <property type="match status" value="1"/>
</dbReference>
<dbReference type="EMBL" id="JXYQ01000032">
    <property type="protein sequence ID" value="KJA10565.1"/>
    <property type="molecule type" value="Genomic_DNA"/>
</dbReference>
<proteinExistence type="predicted"/>
<dbReference type="PANTHER" id="PTHR46663">
    <property type="entry name" value="DIGUANYLATE CYCLASE DGCT-RELATED"/>
    <property type="match status" value="1"/>
</dbReference>
<evidence type="ECO:0000313" key="5">
    <source>
        <dbReference type="Proteomes" id="UP000032566"/>
    </source>
</evidence>
<dbReference type="STRING" id="80878.RP29_10975"/>
<keyword evidence="1" id="KW-0472">Membrane</keyword>
<dbReference type="Proteomes" id="UP000032566">
    <property type="component" value="Unassembled WGS sequence"/>
</dbReference>
<dbReference type="CDD" id="cd01949">
    <property type="entry name" value="GGDEF"/>
    <property type="match status" value="1"/>
</dbReference>
<feature type="signal peptide" evidence="2">
    <location>
        <begin position="1"/>
        <end position="23"/>
    </location>
</feature>
<dbReference type="SUPFAM" id="SSF55073">
    <property type="entry name" value="Nucleotide cyclase"/>
    <property type="match status" value="1"/>
</dbReference>
<comment type="caution">
    <text evidence="4">The sequence shown here is derived from an EMBL/GenBank/DDBJ whole genome shotgun (WGS) entry which is preliminary data.</text>
</comment>